<dbReference type="RefSeq" id="WP_390295132.1">
    <property type="nucleotide sequence ID" value="NZ_JBHUNE010000003.1"/>
</dbReference>
<comment type="caution">
    <text evidence="1">The sequence shown here is derived from an EMBL/GenBank/DDBJ whole genome shotgun (WGS) entry which is preliminary data.</text>
</comment>
<gene>
    <name evidence="1" type="ORF">ACFSW7_05130</name>
</gene>
<organism evidence="1 2">
    <name type="scientific">Gulosibacter faecalis</name>
    <dbReference type="NCBI Taxonomy" id="272240"/>
    <lineage>
        <taxon>Bacteria</taxon>
        <taxon>Bacillati</taxon>
        <taxon>Actinomycetota</taxon>
        <taxon>Actinomycetes</taxon>
        <taxon>Micrococcales</taxon>
        <taxon>Microbacteriaceae</taxon>
        <taxon>Gulosibacter</taxon>
    </lineage>
</organism>
<feature type="non-terminal residue" evidence="1">
    <location>
        <position position="76"/>
    </location>
</feature>
<dbReference type="Proteomes" id="UP001597492">
    <property type="component" value="Unassembled WGS sequence"/>
</dbReference>
<protein>
    <submittedName>
        <fullName evidence="1">Uncharacterized protein</fullName>
    </submittedName>
</protein>
<accession>A0ABW5UZA0</accession>
<dbReference type="EMBL" id="JBHUNE010000003">
    <property type="protein sequence ID" value="MFD2757759.1"/>
    <property type="molecule type" value="Genomic_DNA"/>
</dbReference>
<evidence type="ECO:0000313" key="2">
    <source>
        <dbReference type="Proteomes" id="UP001597492"/>
    </source>
</evidence>
<reference evidence="2" key="1">
    <citation type="journal article" date="2019" name="Int. J. Syst. Evol. Microbiol.">
        <title>The Global Catalogue of Microorganisms (GCM) 10K type strain sequencing project: providing services to taxonomists for standard genome sequencing and annotation.</title>
        <authorList>
            <consortium name="The Broad Institute Genomics Platform"/>
            <consortium name="The Broad Institute Genome Sequencing Center for Infectious Disease"/>
            <person name="Wu L."/>
            <person name="Ma J."/>
        </authorList>
    </citation>
    <scope>NUCLEOTIDE SEQUENCE [LARGE SCALE GENOMIC DNA]</scope>
    <source>
        <strain evidence="2">TISTR 1514</strain>
    </source>
</reference>
<sequence>MIINAADSGFTLHEPDDFSRFHIDAGGRTLAQLTDLATDHVSVIPVVDAEYLWVSVAFLRGDEASAERNEKIDHLV</sequence>
<name>A0ABW5UZA0_9MICO</name>
<evidence type="ECO:0000313" key="1">
    <source>
        <dbReference type="EMBL" id="MFD2757759.1"/>
    </source>
</evidence>
<keyword evidence="2" id="KW-1185">Reference proteome</keyword>
<proteinExistence type="predicted"/>